<evidence type="ECO:0000313" key="2">
    <source>
        <dbReference type="EMBL" id="GGD00595.1"/>
    </source>
</evidence>
<dbReference type="InterPro" id="IPR050662">
    <property type="entry name" value="Sec-metab_biosynth-thioest"/>
</dbReference>
<proteinExistence type="predicted"/>
<organism evidence="2 3">
    <name type="scientific">Thalassobacillus devorans</name>
    <dbReference type="NCBI Taxonomy" id="279813"/>
    <lineage>
        <taxon>Bacteria</taxon>
        <taxon>Bacillati</taxon>
        <taxon>Bacillota</taxon>
        <taxon>Bacilli</taxon>
        <taxon>Bacillales</taxon>
        <taxon>Bacillaceae</taxon>
        <taxon>Thalassobacillus</taxon>
    </lineage>
</organism>
<dbReference type="InterPro" id="IPR001279">
    <property type="entry name" value="Metallo-B-lactamas"/>
</dbReference>
<keyword evidence="3" id="KW-1185">Reference proteome</keyword>
<comment type="caution">
    <text evidence="2">The sequence shown here is derived from an EMBL/GenBank/DDBJ whole genome shotgun (WGS) entry which is preliminary data.</text>
</comment>
<feature type="domain" description="Metallo-beta-lactamase" evidence="1">
    <location>
        <begin position="23"/>
        <end position="221"/>
    </location>
</feature>
<dbReference type="Pfam" id="PF00753">
    <property type="entry name" value="Lactamase_B"/>
    <property type="match status" value="1"/>
</dbReference>
<reference evidence="3" key="1">
    <citation type="journal article" date="2019" name="Int. J. Syst. Evol. Microbiol.">
        <title>The Global Catalogue of Microorganisms (GCM) 10K type strain sequencing project: providing services to taxonomists for standard genome sequencing and annotation.</title>
        <authorList>
            <consortium name="The Broad Institute Genomics Platform"/>
            <consortium name="The Broad Institute Genome Sequencing Center for Infectious Disease"/>
            <person name="Wu L."/>
            <person name="Ma J."/>
        </authorList>
    </citation>
    <scope>NUCLEOTIDE SEQUENCE [LARGE SCALE GENOMIC DNA]</scope>
    <source>
        <strain evidence="3">CCM 7282</strain>
    </source>
</reference>
<dbReference type="InterPro" id="IPR036866">
    <property type="entry name" value="RibonucZ/Hydroxyglut_hydro"/>
</dbReference>
<dbReference type="Gene3D" id="3.60.15.10">
    <property type="entry name" value="Ribonuclease Z/Hydroxyacylglutathione hydrolase-like"/>
    <property type="match status" value="1"/>
</dbReference>
<gene>
    <name evidence="2" type="ORF">GCM10007216_34190</name>
</gene>
<dbReference type="SUPFAM" id="SSF56281">
    <property type="entry name" value="Metallo-hydrolase/oxidoreductase"/>
    <property type="match status" value="1"/>
</dbReference>
<accession>A0ABQ1PP93</accession>
<evidence type="ECO:0000313" key="3">
    <source>
        <dbReference type="Proteomes" id="UP000619534"/>
    </source>
</evidence>
<dbReference type="RefSeq" id="WP_062438754.1">
    <property type="nucleotide sequence ID" value="NZ_BMCJ01000007.1"/>
</dbReference>
<dbReference type="GO" id="GO:0016787">
    <property type="term" value="F:hydrolase activity"/>
    <property type="evidence" value="ECO:0007669"/>
    <property type="project" value="UniProtKB-KW"/>
</dbReference>
<sequence>MRNVEEVKQGVFRIRVPQPVPGDVFVYVIKKEKVTLIDAGHPSSDSQASLITALKEIGIKLADVDQIILTHRDMDHIGALLTHANELHCQVFAGYPAKKEPTLYEQLEGIRPQLPDQFTEELLTKASMDEIDFAQAEHLSITQHVKHGDVIDVGGEYLEVLETPGHSFDHISLYDPGSNVLYGGDVLIENGPPTKIIDLQQYLLTLDTLRQKNIKEVFPSHGPIMDHHLDAIEQAIATIVDIDQKIITCLKDGSKSCYDLALQFNNGNVDENLLFYIQLISNHLNRLQDKDIIIKTDRGVSLQ</sequence>
<evidence type="ECO:0000259" key="1">
    <source>
        <dbReference type="SMART" id="SM00849"/>
    </source>
</evidence>
<protein>
    <submittedName>
        <fullName evidence="2">Hydrolase</fullName>
    </submittedName>
</protein>
<dbReference type="PANTHER" id="PTHR23131">
    <property type="entry name" value="ENDORIBONUCLEASE LACTB2"/>
    <property type="match status" value="1"/>
</dbReference>
<dbReference type="EMBL" id="BMCJ01000007">
    <property type="protein sequence ID" value="GGD00595.1"/>
    <property type="molecule type" value="Genomic_DNA"/>
</dbReference>
<dbReference type="SMART" id="SM00849">
    <property type="entry name" value="Lactamase_B"/>
    <property type="match status" value="1"/>
</dbReference>
<name>A0ABQ1PP93_9BACI</name>
<dbReference type="Proteomes" id="UP000619534">
    <property type="component" value="Unassembled WGS sequence"/>
</dbReference>
<keyword evidence="2" id="KW-0378">Hydrolase</keyword>